<dbReference type="InterPro" id="IPR022409">
    <property type="entry name" value="PKD/Chitinase_dom"/>
</dbReference>
<dbReference type="PATRIC" id="fig|1365250.3.peg.4253"/>
<feature type="domain" description="PKD" evidence="6">
    <location>
        <begin position="1100"/>
        <end position="1149"/>
    </location>
</feature>
<accession>A0A166V9X3</accession>
<dbReference type="Pfam" id="PF00801">
    <property type="entry name" value="PKD"/>
    <property type="match status" value="1"/>
</dbReference>
<dbReference type="PROSITE" id="PS50093">
    <property type="entry name" value="PKD"/>
    <property type="match status" value="1"/>
</dbReference>
<dbReference type="InterPro" id="IPR027268">
    <property type="entry name" value="Peptidase_M4/M1_CTD_sf"/>
</dbReference>
<dbReference type="CDD" id="cd00146">
    <property type="entry name" value="PKD"/>
    <property type="match status" value="1"/>
</dbReference>
<keyword evidence="1" id="KW-0645">Protease</keyword>
<reference evidence="7 8" key="1">
    <citation type="submission" date="2013-07" db="EMBL/GenBank/DDBJ databases">
        <title>Comparative Genomic and Metabolomic Analysis of Twelve Strains of Pseudoalteromonas luteoviolacea.</title>
        <authorList>
            <person name="Vynne N.G."/>
            <person name="Mansson M."/>
            <person name="Gram L."/>
        </authorList>
    </citation>
    <scope>NUCLEOTIDE SEQUENCE [LARGE SCALE GENOMIC DNA]</scope>
    <source>
        <strain evidence="7 8">DSM 6061</strain>
    </source>
</reference>
<proteinExistence type="predicted"/>
<dbReference type="EMBL" id="AUYB01000132">
    <property type="protein sequence ID" value="KZN32407.1"/>
    <property type="molecule type" value="Genomic_DNA"/>
</dbReference>
<dbReference type="InterPro" id="IPR013783">
    <property type="entry name" value="Ig-like_fold"/>
</dbReference>
<keyword evidence="8" id="KW-1185">Reference proteome</keyword>
<dbReference type="Proteomes" id="UP000076643">
    <property type="component" value="Unassembled WGS sequence"/>
</dbReference>
<evidence type="ECO:0000259" key="6">
    <source>
        <dbReference type="PROSITE" id="PS50093"/>
    </source>
</evidence>
<dbReference type="InterPro" id="IPR035986">
    <property type="entry name" value="PKD_dom_sf"/>
</dbReference>
<dbReference type="InterPro" id="IPR000601">
    <property type="entry name" value="PKD_dom"/>
</dbReference>
<dbReference type="SMART" id="SM00089">
    <property type="entry name" value="PKD"/>
    <property type="match status" value="1"/>
</dbReference>
<dbReference type="GO" id="GO:0006508">
    <property type="term" value="P:proteolysis"/>
    <property type="evidence" value="ECO:0007669"/>
    <property type="project" value="UniProtKB-KW"/>
</dbReference>
<comment type="caution">
    <text evidence="7">The sequence shown here is derived from an EMBL/GenBank/DDBJ whole genome shotgun (WGS) entry which is preliminary data.</text>
</comment>
<gene>
    <name evidence="7" type="ORF">N475_22255</name>
</gene>
<keyword evidence="5" id="KW-0732">Signal</keyword>
<dbReference type="SUPFAM" id="SSF55486">
    <property type="entry name" value="Metalloproteases ('zincins'), catalytic domain"/>
    <property type="match status" value="1"/>
</dbReference>
<evidence type="ECO:0000256" key="1">
    <source>
        <dbReference type="ARBA" id="ARBA00022670"/>
    </source>
</evidence>
<name>A0A166V9X3_9GAMM</name>
<evidence type="ECO:0000256" key="3">
    <source>
        <dbReference type="ARBA" id="ARBA00022833"/>
    </source>
</evidence>
<feature type="chain" id="PRO_5007881053" description="PKD domain-containing protein" evidence="5">
    <location>
        <begin position="20"/>
        <end position="1257"/>
    </location>
</feature>
<evidence type="ECO:0000256" key="5">
    <source>
        <dbReference type="SAM" id="SignalP"/>
    </source>
</evidence>
<keyword evidence="3" id="KW-0862">Zinc</keyword>
<keyword evidence="2" id="KW-0378">Hydrolase</keyword>
<evidence type="ECO:0000313" key="8">
    <source>
        <dbReference type="Proteomes" id="UP000076643"/>
    </source>
</evidence>
<dbReference type="Gene3D" id="2.60.40.10">
    <property type="entry name" value="Immunoglobulins"/>
    <property type="match status" value="1"/>
</dbReference>
<sequence>MRILGSVVALFACFSAASSQLSYQHLDKNTHLLPASDVLNKGELNNPSPFKYIKTKSVIIAEESKLEHYALYWRDVKVLNTNLVIRIDDNHTQRIVSGELLLPEILSSSYFAKAAITAQFPYDDKTLIEKVSKDYGINASEIRNVNKYIAMGDNKTLSPIYNIELLDNRYQRKFINFDAHSLKVVSKYNATASFLSPHSADYHAVATTTGNYKLGLNCHQSPNMATEKCQNTELPQAHPIAQQYYPIAPIVSNLYFRNTEGGAFAEFDGYPMVVKLENGQCVYANNLVETYYGSAQAPYAYECAQGIEESHGISGDPYIYYLSKGAFKSVNDAHFYAGVTAQLFYHHFTSLYPEQIERCPQGGSYCLNVIKQRADAGNIAQSSWDGEYTNYASGFRGSPFPHGSSIDIVSHEIGHAILEWNTGNIISDVDDIGDSDGNRQQRSAFHESFADITAIAVKDHYFSNLLSEPSELNWKNTDVFSKLSSEDEYFWAIGWDARIRNAYSRYVKHPRRDGVSIDDYRDFERVSGSHQRAGAFSKLFYLIATSEGWNVKAAYGLVIKAMTACFTETTGMLEASNCLVEVADDSDKHHIATLAQKVGLIPEAQQESTLNVNIERLYGQVFYKLEDNRLSSDNVARLVLRKGEEVLLNWDQSSEVEWQNVAQGTLTLEEGDHELYWLAELTSGTYLEAYRIANLIDQAICQPEPSTGAYTDSVVVNGESVPVEAGFGHVTLTDSVYSQEPLSIVLSQSLGEASIKAYVDLNRNGYFDGEEITLPSDISDTISLPAQPFGELSQGPVVVRLVLGEQSGTSSCTSETQAQTVDFKFVYQHGQYIAPAIGFEFKQVDQDINFSVVNQYSNAYSFRWLVEGEAIDSREYEFTKQMQQSSEVTLLLLRDGVEVNRIVQQVNVMAEPLFDIQCVQNGTLCRLSLNYENPIAGTTYQWEINGEVIEKDDLAPFEYDFKEYGQYPISVSVSIGNGATQFTHFETISLQEIPTVDVKVTQQDMNFTFSLTEPLPQGYELVWVIDGMEYQYDELGTQINLPSQPSDIQFILRKDGVVVKQQEIQIDYVEDPELKLNCNIQGQTCTFSAEHRDLGVVAKYMWVFGDGNSVTTEEPTVSHTYLESGNFTAQLTLMLNENTVFTTEKELQVGILTPTYEISSKQHNQILQLQAKGDVSSNTTFTWFIDSERLVGEIVSFPIGDLGGEYSIRLQVSENGVITEEVEQEVIGYPDIGLDFEWKQQKQNSLSFEFSASQANP</sequence>
<dbReference type="RefSeq" id="WP_063356408.1">
    <property type="nucleotide sequence ID" value="NZ_AQHB01000023.1"/>
</dbReference>
<dbReference type="Gene3D" id="3.10.170.10">
    <property type="match status" value="1"/>
</dbReference>
<evidence type="ECO:0000256" key="2">
    <source>
        <dbReference type="ARBA" id="ARBA00022801"/>
    </source>
</evidence>
<dbReference type="AlphaFoldDB" id="A0A166V9X3"/>
<dbReference type="Gene3D" id="1.10.390.10">
    <property type="entry name" value="Neutral Protease Domain 2"/>
    <property type="match status" value="1"/>
</dbReference>
<dbReference type="SUPFAM" id="SSF49299">
    <property type="entry name" value="PKD domain"/>
    <property type="match status" value="1"/>
</dbReference>
<dbReference type="Pfam" id="PF02868">
    <property type="entry name" value="Peptidase_M4_C"/>
    <property type="match status" value="1"/>
</dbReference>
<organism evidence="7 8">
    <name type="scientific">Pseudoalteromonas luteoviolacea DSM 6061</name>
    <dbReference type="NCBI Taxonomy" id="1365250"/>
    <lineage>
        <taxon>Bacteria</taxon>
        <taxon>Pseudomonadati</taxon>
        <taxon>Pseudomonadota</taxon>
        <taxon>Gammaproteobacteria</taxon>
        <taxon>Alteromonadales</taxon>
        <taxon>Pseudoalteromonadaceae</taxon>
        <taxon>Pseudoalteromonas</taxon>
    </lineage>
</organism>
<protein>
    <recommendedName>
        <fullName evidence="6">PKD domain-containing protein</fullName>
    </recommendedName>
</protein>
<evidence type="ECO:0000313" key="7">
    <source>
        <dbReference type="EMBL" id="KZN32407.1"/>
    </source>
</evidence>
<feature type="signal peptide" evidence="5">
    <location>
        <begin position="1"/>
        <end position="19"/>
    </location>
</feature>
<dbReference type="InterPro" id="IPR001570">
    <property type="entry name" value="Peptidase_M4_C_domain"/>
</dbReference>
<dbReference type="GO" id="GO:0004222">
    <property type="term" value="F:metalloendopeptidase activity"/>
    <property type="evidence" value="ECO:0007669"/>
    <property type="project" value="InterPro"/>
</dbReference>
<keyword evidence="4" id="KW-0482">Metalloprotease</keyword>
<evidence type="ECO:0000256" key="4">
    <source>
        <dbReference type="ARBA" id="ARBA00023049"/>
    </source>
</evidence>